<dbReference type="InterPro" id="IPR036390">
    <property type="entry name" value="WH_DNA-bd_sf"/>
</dbReference>
<dbReference type="GO" id="GO:0005730">
    <property type="term" value="C:nucleolus"/>
    <property type="evidence" value="ECO:0007669"/>
    <property type="project" value="TreeGrafter"/>
</dbReference>
<dbReference type="InterPro" id="IPR005818">
    <property type="entry name" value="Histone_H1/H5_H15"/>
</dbReference>
<dbReference type="GO" id="GO:0006334">
    <property type="term" value="P:nucleosome assembly"/>
    <property type="evidence" value="ECO:0007669"/>
    <property type="project" value="InterPro"/>
</dbReference>
<reference evidence="6 7" key="1">
    <citation type="submission" date="2024-01" db="EMBL/GenBank/DDBJ databases">
        <title>The complete chloroplast genome sequence of Lithospermum erythrorhizon: insights into the phylogenetic relationship among Boraginaceae species and the maternal lineages of purple gromwells.</title>
        <authorList>
            <person name="Okada T."/>
            <person name="Watanabe K."/>
        </authorList>
    </citation>
    <scope>NUCLEOTIDE SEQUENCE [LARGE SCALE GENOMIC DNA]</scope>
</reference>
<dbReference type="PROSITE" id="PS51504">
    <property type="entry name" value="H15"/>
    <property type="match status" value="1"/>
</dbReference>
<keyword evidence="3" id="KW-0539">Nucleus</keyword>
<evidence type="ECO:0000256" key="2">
    <source>
        <dbReference type="ARBA" id="ARBA00023125"/>
    </source>
</evidence>
<dbReference type="GO" id="GO:0031492">
    <property type="term" value="F:nucleosomal DNA binding"/>
    <property type="evidence" value="ECO:0007669"/>
    <property type="project" value="TreeGrafter"/>
</dbReference>
<protein>
    <recommendedName>
        <fullName evidence="5">H15 domain-containing protein</fullName>
    </recommendedName>
</protein>
<dbReference type="Gene3D" id="1.10.10.10">
    <property type="entry name" value="Winged helix-like DNA-binding domain superfamily/Winged helix DNA-binding domain"/>
    <property type="match status" value="1"/>
</dbReference>
<dbReference type="GO" id="GO:0030261">
    <property type="term" value="P:chromosome condensation"/>
    <property type="evidence" value="ECO:0007669"/>
    <property type="project" value="TreeGrafter"/>
</dbReference>
<dbReference type="PANTHER" id="PTHR11467:SF109">
    <property type="entry name" value="H15 DOMAIN-CONTAINING PROTEIN"/>
    <property type="match status" value="1"/>
</dbReference>
<dbReference type="PANTHER" id="PTHR11467">
    <property type="entry name" value="HISTONE H1"/>
    <property type="match status" value="1"/>
</dbReference>
<feature type="domain" description="H15" evidence="5">
    <location>
        <begin position="1"/>
        <end position="64"/>
    </location>
</feature>
<sequence>MIQEAIEQLNEEEGSSKEVISTSIKNNYNDLPWNHDGMLEHHLNLLWKNGDLVKTKDGHYLVSDGANEKITCASCSLASTADTSLNVGTAYNSYSNASSSSSSGSDCKSKARIRKRNGKLGKSVERNEKFARRTKSSIRRLGRPSKKDDFLISSEVTATTKHGLMLQEEEKDALNGVASEQYRITVQPGNGAPDTDDEHENQKKEFRFASMPSGRKRCGKRKLNGERKKTAKMETRVLGKGRGRPLKKVVLEVSGEENCLMTEDKVGVAKHGTKSLNDQNVDIIEVKEVILGESKVTKPDEAEKCNNEGDISLSYDEHKTEEVVKQQNIVSDGIHDELVEKQNDHVDYANEVTGKQNKLLDLLQESASGEFLLDQEDKEEEDITLIEVLARHTKATTKNPGRKNIRKCKQGANAKEITLIQSPIAGRASGKQRGRIRKNLAFEETKVSEEMAANSSTTGKVHQIQEVVESNLQDIPSKVQIATRGQNSPYEGRMMARKRKVNCRIEMKKVKKKRKSTSTPGPKRGSPPKNETSTQLQMIPEQLKTMEL</sequence>
<dbReference type="GO" id="GO:0000786">
    <property type="term" value="C:nucleosome"/>
    <property type="evidence" value="ECO:0007669"/>
    <property type="project" value="InterPro"/>
</dbReference>
<organism evidence="6 7">
    <name type="scientific">Lithospermum erythrorhizon</name>
    <name type="common">Purple gromwell</name>
    <name type="synonym">Lithospermum officinale var. erythrorhizon</name>
    <dbReference type="NCBI Taxonomy" id="34254"/>
    <lineage>
        <taxon>Eukaryota</taxon>
        <taxon>Viridiplantae</taxon>
        <taxon>Streptophyta</taxon>
        <taxon>Embryophyta</taxon>
        <taxon>Tracheophyta</taxon>
        <taxon>Spermatophyta</taxon>
        <taxon>Magnoliopsida</taxon>
        <taxon>eudicotyledons</taxon>
        <taxon>Gunneridae</taxon>
        <taxon>Pentapetalae</taxon>
        <taxon>asterids</taxon>
        <taxon>lamiids</taxon>
        <taxon>Boraginales</taxon>
        <taxon>Boraginaceae</taxon>
        <taxon>Boraginoideae</taxon>
        <taxon>Lithospermeae</taxon>
        <taxon>Lithospermum</taxon>
    </lineage>
</organism>
<keyword evidence="2" id="KW-0238">DNA-binding</keyword>
<feature type="compositionally biased region" description="Low complexity" evidence="4">
    <location>
        <begin position="94"/>
        <end position="103"/>
    </location>
</feature>
<feature type="region of interest" description="Disordered" evidence="4">
    <location>
        <begin position="506"/>
        <end position="548"/>
    </location>
</feature>
<feature type="region of interest" description="Disordered" evidence="4">
    <location>
        <begin position="94"/>
        <end position="123"/>
    </location>
</feature>
<dbReference type="SUPFAM" id="SSF46785">
    <property type="entry name" value="Winged helix' DNA-binding domain"/>
    <property type="match status" value="1"/>
</dbReference>
<dbReference type="GO" id="GO:0045910">
    <property type="term" value="P:negative regulation of DNA recombination"/>
    <property type="evidence" value="ECO:0007669"/>
    <property type="project" value="TreeGrafter"/>
</dbReference>
<dbReference type="Pfam" id="PF00538">
    <property type="entry name" value="Linker_histone"/>
    <property type="match status" value="1"/>
</dbReference>
<dbReference type="InterPro" id="IPR036388">
    <property type="entry name" value="WH-like_DNA-bd_sf"/>
</dbReference>
<accession>A0AAV3RI63</accession>
<dbReference type="EMBL" id="BAABME010027750">
    <property type="protein sequence ID" value="GAA0176062.1"/>
    <property type="molecule type" value="Genomic_DNA"/>
</dbReference>
<evidence type="ECO:0000313" key="7">
    <source>
        <dbReference type="Proteomes" id="UP001454036"/>
    </source>
</evidence>
<feature type="compositionally biased region" description="Basic residues" evidence="4">
    <location>
        <begin position="110"/>
        <end position="119"/>
    </location>
</feature>
<dbReference type="GO" id="GO:0003690">
    <property type="term" value="F:double-stranded DNA binding"/>
    <property type="evidence" value="ECO:0007669"/>
    <property type="project" value="TreeGrafter"/>
</dbReference>
<comment type="caution">
    <text evidence="6">The sequence shown here is derived from an EMBL/GenBank/DDBJ whole genome shotgun (WGS) entry which is preliminary data.</text>
</comment>
<dbReference type="AlphaFoldDB" id="A0AAV3RI63"/>
<dbReference type="Proteomes" id="UP001454036">
    <property type="component" value="Unassembled WGS sequence"/>
</dbReference>
<evidence type="ECO:0000256" key="1">
    <source>
        <dbReference type="ARBA" id="ARBA00004123"/>
    </source>
</evidence>
<proteinExistence type="predicted"/>
<evidence type="ECO:0000256" key="4">
    <source>
        <dbReference type="SAM" id="MobiDB-lite"/>
    </source>
</evidence>
<comment type="subcellular location">
    <subcellularLocation>
        <location evidence="1">Nucleus</location>
    </subcellularLocation>
</comment>
<evidence type="ECO:0000256" key="3">
    <source>
        <dbReference type="ARBA" id="ARBA00023242"/>
    </source>
</evidence>
<keyword evidence="7" id="KW-1185">Reference proteome</keyword>
<gene>
    <name evidence="6" type="ORF">LIER_42018</name>
</gene>
<dbReference type="SMART" id="SM00526">
    <property type="entry name" value="H15"/>
    <property type="match status" value="1"/>
</dbReference>
<name>A0AAV3RI63_LITER</name>
<evidence type="ECO:0000259" key="5">
    <source>
        <dbReference type="PROSITE" id="PS51504"/>
    </source>
</evidence>
<evidence type="ECO:0000313" key="6">
    <source>
        <dbReference type="EMBL" id="GAA0176062.1"/>
    </source>
</evidence>